<name>A0A4P6XQA3_9ASCO</name>
<evidence type="ECO:0000259" key="2">
    <source>
        <dbReference type="PROSITE" id="PS52001"/>
    </source>
</evidence>
<dbReference type="Proteomes" id="UP000292447">
    <property type="component" value="Chromosome IV"/>
</dbReference>
<reference evidence="4" key="1">
    <citation type="submission" date="2019-03" db="EMBL/GenBank/DDBJ databases">
        <title>Snf2 controls pulcherriminic acid biosynthesis and connects pigmentation and antifungal activity of the yeast Metschnikowia pulcherrima.</title>
        <authorList>
            <person name="Gore-Lloyd D."/>
            <person name="Sumann I."/>
            <person name="Brachmann A.O."/>
            <person name="Schneeberger K."/>
            <person name="Ortiz-Merino R.A."/>
            <person name="Moreno-Beltran M."/>
            <person name="Schlaefli M."/>
            <person name="Kirner P."/>
            <person name="Santos Kron A."/>
            <person name="Wolfe K.H."/>
            <person name="Piel J."/>
            <person name="Ahrens C.H."/>
            <person name="Henk D."/>
            <person name="Freimoser F.M."/>
        </authorList>
    </citation>
    <scope>NUCLEOTIDE SEQUENCE [LARGE SCALE GENOMIC DNA]</scope>
    <source>
        <strain evidence="4">APC 1.2</strain>
    </source>
</reference>
<proteinExistence type="predicted"/>
<evidence type="ECO:0000256" key="1">
    <source>
        <dbReference type="SAM" id="MobiDB-lite"/>
    </source>
</evidence>
<dbReference type="PIRSF" id="PIRSF007783">
    <property type="entry name" value="UCP007783_YHR121w"/>
    <property type="match status" value="1"/>
</dbReference>
<feature type="domain" description="AD" evidence="2">
    <location>
        <begin position="88"/>
        <end position="201"/>
    </location>
</feature>
<dbReference type="PANTHER" id="PTHR13542">
    <property type="entry name" value="LSM12 HOMOLOG"/>
    <property type="match status" value="1"/>
</dbReference>
<dbReference type="EMBL" id="CP034459">
    <property type="protein sequence ID" value="QBM89199.1"/>
    <property type="molecule type" value="Genomic_DNA"/>
</dbReference>
<dbReference type="InterPro" id="IPR016521">
    <property type="entry name" value="RNA-processing_Lsm12"/>
</dbReference>
<dbReference type="SMART" id="SM00995">
    <property type="entry name" value="AD"/>
    <property type="match status" value="1"/>
</dbReference>
<feature type="region of interest" description="Disordered" evidence="1">
    <location>
        <begin position="107"/>
        <end position="131"/>
    </location>
</feature>
<protein>
    <submittedName>
        <fullName evidence="3">Anticodon-binding domain-containing protein</fullName>
    </submittedName>
</protein>
<keyword evidence="4" id="KW-1185">Reference proteome</keyword>
<sequence length="207" mass="22805">MNSLDQIINLKVKITNLLDESVSGTVYAFSSKQRVLALKITSQATGKSPPPPEDLYKIINTAFIKSISVLSPLPKKNQRPSDLLSPEASIDVKKLEASLNEMLENANKKSFKKSSPQPGTAQGPKKSDSGSLASKVFDKLSIKLGKDNVQWQGKDSILLFKEVMISKPYALNKISNAKRTQNSKHLEKAKSALREVWLLEDNIERGG</sequence>
<evidence type="ECO:0000313" key="3">
    <source>
        <dbReference type="EMBL" id="QBM89199.1"/>
    </source>
</evidence>
<accession>A0A4P6XQA3</accession>
<dbReference type="InterPro" id="IPR047574">
    <property type="entry name" value="AD"/>
</dbReference>
<gene>
    <name evidence="3" type="primary">MPUL0D02620</name>
    <name evidence="3" type="ORF">METSCH_D02620</name>
</gene>
<dbReference type="InterPro" id="IPR019181">
    <property type="entry name" value="LSM12_ABD"/>
</dbReference>
<organism evidence="3 4">
    <name type="scientific">Metschnikowia aff. pulcherrima</name>
    <dbReference type="NCBI Taxonomy" id="2163413"/>
    <lineage>
        <taxon>Eukaryota</taxon>
        <taxon>Fungi</taxon>
        <taxon>Dikarya</taxon>
        <taxon>Ascomycota</taxon>
        <taxon>Saccharomycotina</taxon>
        <taxon>Pichiomycetes</taxon>
        <taxon>Metschnikowiaceae</taxon>
        <taxon>Metschnikowia</taxon>
    </lineage>
</organism>
<dbReference type="Pfam" id="PF09793">
    <property type="entry name" value="AD"/>
    <property type="match status" value="1"/>
</dbReference>
<evidence type="ECO:0000313" key="4">
    <source>
        <dbReference type="Proteomes" id="UP000292447"/>
    </source>
</evidence>
<dbReference type="AlphaFoldDB" id="A0A4P6XQA3"/>
<dbReference type="PROSITE" id="PS52001">
    <property type="entry name" value="AD"/>
    <property type="match status" value="1"/>
</dbReference>
<dbReference type="STRING" id="2163413.A0A4P6XQA3"/>
<dbReference type="InterPro" id="IPR039683">
    <property type="entry name" value="Lsm12-like"/>
</dbReference>